<keyword evidence="6" id="KW-0902">Two-component regulatory system</keyword>
<evidence type="ECO:0000256" key="2">
    <source>
        <dbReference type="ARBA" id="ARBA00002427"/>
    </source>
</evidence>
<dbReference type="GO" id="GO:0000155">
    <property type="term" value="F:phosphorelay sensor kinase activity"/>
    <property type="evidence" value="ECO:0007669"/>
    <property type="project" value="InterPro"/>
</dbReference>
<evidence type="ECO:0000256" key="6">
    <source>
        <dbReference type="ARBA" id="ARBA00023012"/>
    </source>
</evidence>
<dbReference type="SUPFAM" id="SSF55874">
    <property type="entry name" value="ATPase domain of HSP90 chaperone/DNA topoisomerase II/histidine kinase"/>
    <property type="match status" value="1"/>
</dbReference>
<dbReference type="InterPro" id="IPR005467">
    <property type="entry name" value="His_kinase_dom"/>
</dbReference>
<reference evidence="11 12" key="1">
    <citation type="journal article" date="2017" name="Nature">
        <title>The Apostasia genome and the evolution of orchids.</title>
        <authorList>
            <person name="Zhang G.Q."/>
            <person name="Liu K.W."/>
            <person name="Li Z."/>
            <person name="Lohaus R."/>
            <person name="Hsiao Y.Y."/>
            <person name="Niu S.C."/>
            <person name="Wang J.Y."/>
            <person name="Lin Y.C."/>
            <person name="Xu Q."/>
            <person name="Chen L.J."/>
            <person name="Yoshida K."/>
            <person name="Fujiwara S."/>
            <person name="Wang Z.W."/>
            <person name="Zhang Y.Q."/>
            <person name="Mitsuda N."/>
            <person name="Wang M."/>
            <person name="Liu G.H."/>
            <person name="Pecoraro L."/>
            <person name="Huang H.X."/>
            <person name="Xiao X.J."/>
            <person name="Lin M."/>
            <person name="Wu X.Y."/>
            <person name="Wu W.L."/>
            <person name="Chen Y.Y."/>
            <person name="Chang S.B."/>
            <person name="Sakamoto S."/>
            <person name="Ohme-Takagi M."/>
            <person name="Yagi M."/>
            <person name="Zeng S.J."/>
            <person name="Shen C.Y."/>
            <person name="Yeh C.M."/>
            <person name="Luo Y.B."/>
            <person name="Tsai W.C."/>
            <person name="Van de Peer Y."/>
            <person name="Liu Z.J."/>
        </authorList>
    </citation>
    <scope>NUCLEOTIDE SEQUENCE [LARGE SCALE GENOMIC DNA]</scope>
    <source>
        <strain evidence="12">cv. Shenzhen</strain>
        <tissue evidence="11">Stem</tissue>
    </source>
</reference>
<dbReference type="AlphaFoldDB" id="A0A2I0B685"/>
<comment type="function">
    <text evidence="2">Cytokinin receptor related to bacterial two-component regulators. Functions as a histidine kinase and transmits the stress signal to a downstream MAPK cascade.</text>
</comment>
<dbReference type="OrthoDB" id="60033at2759"/>
<dbReference type="Proteomes" id="UP000236161">
    <property type="component" value="Unassembled WGS sequence"/>
</dbReference>
<feature type="domain" description="Histidine kinase" evidence="9">
    <location>
        <begin position="9"/>
        <end position="278"/>
    </location>
</feature>
<evidence type="ECO:0000259" key="9">
    <source>
        <dbReference type="PROSITE" id="PS50109"/>
    </source>
</evidence>
<dbReference type="EMBL" id="KZ451909">
    <property type="protein sequence ID" value="PKA63295.1"/>
    <property type="molecule type" value="Genomic_DNA"/>
</dbReference>
<dbReference type="Pfam" id="PF00512">
    <property type="entry name" value="HisKA"/>
    <property type="match status" value="1"/>
</dbReference>
<dbReference type="SMART" id="SM00388">
    <property type="entry name" value="HisKA"/>
    <property type="match status" value="1"/>
</dbReference>
<dbReference type="PRINTS" id="PR00344">
    <property type="entry name" value="BCTRLSENSOR"/>
</dbReference>
<feature type="modified residue" description="4-aspartylphosphate" evidence="7">
    <location>
        <position position="613"/>
    </location>
</feature>
<dbReference type="InterPro" id="IPR036097">
    <property type="entry name" value="HisK_dim/P_sf"/>
</dbReference>
<dbReference type="InterPro" id="IPR011006">
    <property type="entry name" value="CheY-like_superfamily"/>
</dbReference>
<keyword evidence="5" id="KW-0932">Cytokinin signaling pathway</keyword>
<dbReference type="CDD" id="cd17546">
    <property type="entry name" value="REC_hyHK_CKI1_RcsC-like"/>
    <property type="match status" value="1"/>
</dbReference>
<dbReference type="PANTHER" id="PTHR43719">
    <property type="entry name" value="TWO-COMPONENT HISTIDINE KINASE"/>
    <property type="match status" value="1"/>
</dbReference>
<name>A0A2I0B685_9ASPA</name>
<dbReference type="CDD" id="cd00082">
    <property type="entry name" value="HisKA"/>
    <property type="match status" value="1"/>
</dbReference>
<evidence type="ECO:0000256" key="7">
    <source>
        <dbReference type="PROSITE-ProRule" id="PRU00169"/>
    </source>
</evidence>
<dbReference type="Gene3D" id="3.30.565.10">
    <property type="entry name" value="Histidine kinase-like ATPase, C-terminal domain"/>
    <property type="match status" value="1"/>
</dbReference>
<keyword evidence="12" id="KW-1185">Reference proteome</keyword>
<dbReference type="Gene3D" id="3.40.50.2300">
    <property type="match status" value="1"/>
</dbReference>
<keyword evidence="4 7" id="KW-0597">Phosphoprotein</keyword>
<dbReference type="InterPro" id="IPR004358">
    <property type="entry name" value="Sig_transdc_His_kin-like_C"/>
</dbReference>
<feature type="compositionally biased region" description="Low complexity" evidence="8">
    <location>
        <begin position="378"/>
        <end position="389"/>
    </location>
</feature>
<dbReference type="Pfam" id="PF02518">
    <property type="entry name" value="HATPase_c"/>
    <property type="match status" value="1"/>
</dbReference>
<dbReference type="InterPro" id="IPR001789">
    <property type="entry name" value="Sig_transdc_resp-reg_receiver"/>
</dbReference>
<dbReference type="SMART" id="SM00387">
    <property type="entry name" value="HATPase_c"/>
    <property type="match status" value="1"/>
</dbReference>
<gene>
    <name evidence="11" type="primary">CKI1</name>
    <name evidence="11" type="ORF">AXF42_Ash017764</name>
</gene>
<dbReference type="EC" id="2.7.13.3" evidence="3"/>
<evidence type="ECO:0000256" key="4">
    <source>
        <dbReference type="ARBA" id="ARBA00022553"/>
    </source>
</evidence>
<proteinExistence type="predicted"/>
<organism evidence="11 12">
    <name type="scientific">Apostasia shenzhenica</name>
    <dbReference type="NCBI Taxonomy" id="1088818"/>
    <lineage>
        <taxon>Eukaryota</taxon>
        <taxon>Viridiplantae</taxon>
        <taxon>Streptophyta</taxon>
        <taxon>Embryophyta</taxon>
        <taxon>Tracheophyta</taxon>
        <taxon>Spermatophyta</taxon>
        <taxon>Magnoliopsida</taxon>
        <taxon>Liliopsida</taxon>
        <taxon>Asparagales</taxon>
        <taxon>Orchidaceae</taxon>
        <taxon>Apostasioideae</taxon>
        <taxon>Apostasia</taxon>
    </lineage>
</organism>
<evidence type="ECO:0000313" key="11">
    <source>
        <dbReference type="EMBL" id="PKA63295.1"/>
    </source>
</evidence>
<feature type="region of interest" description="Disordered" evidence="8">
    <location>
        <begin position="377"/>
        <end position="399"/>
    </location>
</feature>
<dbReference type="GO" id="GO:0009736">
    <property type="term" value="P:cytokinin-activated signaling pathway"/>
    <property type="evidence" value="ECO:0007669"/>
    <property type="project" value="UniProtKB-KW"/>
</dbReference>
<evidence type="ECO:0000256" key="8">
    <source>
        <dbReference type="SAM" id="MobiDB-lite"/>
    </source>
</evidence>
<protein>
    <recommendedName>
        <fullName evidence="3">histidine kinase</fullName>
        <ecNumber evidence="3">2.7.13.3</ecNumber>
    </recommendedName>
</protein>
<dbReference type="InterPro" id="IPR003661">
    <property type="entry name" value="HisK_dim/P_dom"/>
</dbReference>
<evidence type="ECO:0000256" key="3">
    <source>
        <dbReference type="ARBA" id="ARBA00012438"/>
    </source>
</evidence>
<dbReference type="InterPro" id="IPR003594">
    <property type="entry name" value="HATPase_dom"/>
</dbReference>
<dbReference type="Gene3D" id="1.10.287.130">
    <property type="match status" value="1"/>
</dbReference>
<dbReference type="InterPro" id="IPR050956">
    <property type="entry name" value="2C_system_His_kinase"/>
</dbReference>
<dbReference type="SUPFAM" id="SSF47384">
    <property type="entry name" value="Homodimeric domain of signal transducing histidine kinase"/>
    <property type="match status" value="1"/>
</dbReference>
<evidence type="ECO:0000256" key="1">
    <source>
        <dbReference type="ARBA" id="ARBA00000085"/>
    </source>
</evidence>
<keyword evidence="11" id="KW-0808">Transferase</keyword>
<evidence type="ECO:0000313" key="12">
    <source>
        <dbReference type="Proteomes" id="UP000236161"/>
    </source>
</evidence>
<dbReference type="SUPFAM" id="SSF52172">
    <property type="entry name" value="CheY-like"/>
    <property type="match status" value="1"/>
</dbReference>
<dbReference type="Pfam" id="PF00072">
    <property type="entry name" value="Response_reg"/>
    <property type="match status" value="1"/>
</dbReference>
<keyword evidence="11" id="KW-0418">Kinase</keyword>
<dbReference type="STRING" id="1088818.A0A2I0B685"/>
<dbReference type="PROSITE" id="PS50110">
    <property type="entry name" value="RESPONSE_REGULATORY"/>
    <property type="match status" value="1"/>
</dbReference>
<accession>A0A2I0B685</accession>
<comment type="catalytic activity">
    <reaction evidence="1">
        <text>ATP + protein L-histidine = ADP + protein N-phospho-L-histidine.</text>
        <dbReference type="EC" id="2.7.13.3"/>
    </reaction>
</comment>
<dbReference type="InterPro" id="IPR036890">
    <property type="entry name" value="HATPase_C_sf"/>
</dbReference>
<evidence type="ECO:0000256" key="5">
    <source>
        <dbReference type="ARBA" id="ARBA00022864"/>
    </source>
</evidence>
<evidence type="ECO:0000259" key="10">
    <source>
        <dbReference type="PROSITE" id="PS50110"/>
    </source>
</evidence>
<sequence>MNKSIAFASAGHDVRASLAGISGLIKLCYDVVSLDSDLARNLDQMNSCVEKLLGILNSVLDISKVEAGKMHLEEVEFNVAQAIEESVDIFHIVALAKGLEVIWDPCDFSVLLSSNVRGDCLRFKQILDNLLSNAVKFTSEGHIVVRAWVRNANSKYSELTSVQNCKFFDIFGGISKCFQNTEDNSQKESHDVIHHIGGDKEFIFEVDDTGMGIPTEKRASVFENYVQVKDSNLGYEGTGLGLGIVQSFVRLMGGDIIIQDKEPGERGSCFRFNIYLKSSEISSDNTEVEDSDLQKGPRSYSLHSASSKSWLKLQSNIQNMSTSQGINVDGISCLLLINGVETKKILQTWMGSLGIKLVFFQQLENLYEIMKKITQNYSNSSSSEPSLESANDEFSSHRDDNRHVLPLSLKDVFKRSGSRRSHKYLLFILDLSSGNLQEWISFLDYLRKRIHHFYQYKVVCLYDFSTSTFPVSCDLMLRKPLHGSRIHKILSLMREFGQKDGESVVLSHIVEVPRISSEIETKSLLNSSSHKPEILLQNFHEKLPLVGMNILLVEDTDVLRMVATNFLLRSGATVKSVDNGLQALNVVKMSLQEANSVSTGGSKCFPFDFILMDCQMPIMDGFEATRCIRNVEKQYGLHIPIFALTAYAESDEAEKVRLAGMDFHLIKPIKISKLLEAIKLVIKN</sequence>
<dbReference type="PROSITE" id="PS50109">
    <property type="entry name" value="HIS_KIN"/>
    <property type="match status" value="1"/>
</dbReference>
<dbReference type="SMART" id="SM00448">
    <property type="entry name" value="REC"/>
    <property type="match status" value="1"/>
</dbReference>
<feature type="domain" description="Response regulatory" evidence="10">
    <location>
        <begin position="549"/>
        <end position="682"/>
    </location>
</feature>
<dbReference type="PANTHER" id="PTHR43719:SF75">
    <property type="entry name" value="HISTIDINE KINASE CKI1"/>
    <property type="match status" value="1"/>
</dbReference>